<reference evidence="2 3" key="1">
    <citation type="submission" date="2018-08" db="EMBL/GenBank/DDBJ databases">
        <authorList>
            <person name="Muller C M."/>
        </authorList>
    </citation>
    <scope>NUCLEOTIDE SEQUENCE [LARGE SCALE GENOMIC DNA]</scope>
</reference>
<organism evidence="2 3">
    <name type="scientific">Blumeria graminis f. sp. tritici</name>
    <dbReference type="NCBI Taxonomy" id="62690"/>
    <lineage>
        <taxon>Eukaryota</taxon>
        <taxon>Fungi</taxon>
        <taxon>Dikarya</taxon>
        <taxon>Ascomycota</taxon>
        <taxon>Pezizomycotina</taxon>
        <taxon>Leotiomycetes</taxon>
        <taxon>Erysiphales</taxon>
        <taxon>Erysiphaceae</taxon>
        <taxon>Blumeria</taxon>
    </lineage>
</organism>
<keyword evidence="3" id="KW-1185">Reference proteome</keyword>
<protein>
    <submittedName>
        <fullName evidence="2">Bgt-60032</fullName>
    </submittedName>
</protein>
<dbReference type="EMBL" id="LR026987">
    <property type="protein sequence ID" value="VCU41081.1"/>
    <property type="molecule type" value="Genomic_DNA"/>
</dbReference>
<accession>A0A9X9LAY7</accession>
<gene>
    <name evidence="2" type="ORF">BGT96224V316_LOCUS2328</name>
</gene>
<feature type="region of interest" description="Disordered" evidence="1">
    <location>
        <begin position="1"/>
        <end position="42"/>
    </location>
</feature>
<dbReference type="AlphaFoldDB" id="A0A9X9LAY7"/>
<evidence type="ECO:0000313" key="3">
    <source>
        <dbReference type="Proteomes" id="UP000324639"/>
    </source>
</evidence>
<dbReference type="Proteomes" id="UP000324639">
    <property type="component" value="Chromosome Bgt_-04"/>
</dbReference>
<name>A0A9X9LAY7_BLUGR</name>
<evidence type="ECO:0000313" key="2">
    <source>
        <dbReference type="EMBL" id="VCU41081.1"/>
    </source>
</evidence>
<sequence length="42" mass="5053">MRKVMMEMGRVQRRKKREDTPRGLHKSPMTTTTQQYDMKVQG</sequence>
<evidence type="ECO:0000256" key="1">
    <source>
        <dbReference type="SAM" id="MobiDB-lite"/>
    </source>
</evidence>
<proteinExistence type="predicted"/>